<dbReference type="GO" id="GO:0004467">
    <property type="term" value="F:long-chain fatty acid-CoA ligase activity"/>
    <property type="evidence" value="ECO:0007669"/>
    <property type="project" value="UniProtKB-EC"/>
</dbReference>
<keyword evidence="4" id="KW-0436">Ligase</keyword>
<feature type="domain" description="AMP-dependent synthetase/ligase" evidence="3">
    <location>
        <begin position="20"/>
        <end position="429"/>
    </location>
</feature>
<dbReference type="PROSITE" id="PS00455">
    <property type="entry name" value="AMP_BINDING"/>
    <property type="match status" value="1"/>
</dbReference>
<reference evidence="4 5" key="1">
    <citation type="submission" date="2015-07" db="EMBL/GenBank/DDBJ databases">
        <title>ATOL: Assembling a taxonomically balanced genome-scale reconstruction of the evolutionary history of the Enterobacteriaceae.</title>
        <authorList>
            <person name="Plunkett G.III."/>
            <person name="Neeno-Eckwall E.C."/>
            <person name="Glasner J.D."/>
            <person name="Perna N.T."/>
        </authorList>
    </citation>
    <scope>NUCLEOTIDE SEQUENCE [LARGE SCALE GENOMIC DNA]</scope>
    <source>
        <strain evidence="4 5">ATCC 35017</strain>
    </source>
</reference>
<dbReference type="PANTHER" id="PTHR43272:SF33">
    <property type="entry name" value="AMP-BINDING DOMAIN-CONTAINING PROTEIN-RELATED"/>
    <property type="match status" value="1"/>
</dbReference>
<dbReference type="InterPro" id="IPR042099">
    <property type="entry name" value="ANL_N_sf"/>
</dbReference>
<dbReference type="Pfam" id="PF00501">
    <property type="entry name" value="AMP-binding"/>
    <property type="match status" value="1"/>
</dbReference>
<dbReference type="CDD" id="cd05907">
    <property type="entry name" value="VL_LC_FACS_like"/>
    <property type="match status" value="1"/>
</dbReference>
<gene>
    <name evidence="4" type="ORF">M992_1354</name>
</gene>
<keyword evidence="5" id="KW-1185">Reference proteome</keyword>
<sequence>MITENLHSYHLVNRLQYRINATEFASRVAFRQWEKGLQTQLTWGEVGEKTHALSLALLALNVDCQENIGLFAQNSMNWSLVDLAILQTRAITVPLYSTSSQEQAAYIINDANIRILFVGDADQYAIARELPALCPQLNAIIVLNDSVAIEKSDSVFYLSDFIQLAAPQYQAMLDTRIASHNLSDLFTIIYTSGTTGEPKGVMLDYYNMAAQLYLHDQRLKLTESDVSLSFLPLSHVFERAWSFYVMHSGAQNVYLTDTNAVREAMTSVKPTVMCAVPRFYEKVYSAIQDKVSKAPLIRRKLFAWAIKQGNAKVNAHQQNIPLSSFGRAKVKVAEKLVLSKLRNILGGRIRFLPAAGARLDDEIIRFFLAAGINIKYGYGMTETCATVSCWEENQYRLGSIGTPLNGIEVRIGPENEIQVKGPIVMKGYYNRPEDTAQTFTDDGWLRTGDAGQIDQQGNLYITERLKDLMKTSNGKYIAPQMIEGTLGQDKFIEHIAVIADARKFVSALIVPCFDSLEEYARSINLKYHDRLELLKDSRIVALFDSRLKEMQHNFSNFHKVKRFTLLSNNFSMESGELTPTLKLRRKIISQRYHSEIELMYGDKSLR</sequence>
<dbReference type="SUPFAM" id="SSF56801">
    <property type="entry name" value="Acetyl-CoA synthetase-like"/>
    <property type="match status" value="1"/>
</dbReference>
<dbReference type="Proteomes" id="UP000053226">
    <property type="component" value="Unassembled WGS sequence"/>
</dbReference>
<dbReference type="InterPro" id="IPR020845">
    <property type="entry name" value="AMP-binding_CS"/>
</dbReference>
<dbReference type="Gene3D" id="3.40.50.12780">
    <property type="entry name" value="N-terminal domain of ligase-like"/>
    <property type="match status" value="1"/>
</dbReference>
<dbReference type="AlphaFoldDB" id="A0A0N0IAP2"/>
<dbReference type="GO" id="GO:0005524">
    <property type="term" value="F:ATP binding"/>
    <property type="evidence" value="ECO:0007669"/>
    <property type="project" value="UniProtKB-KW"/>
</dbReference>
<evidence type="ECO:0000313" key="4">
    <source>
        <dbReference type="EMBL" id="KPD03222.1"/>
    </source>
</evidence>
<keyword evidence="1" id="KW-0547">Nucleotide-binding</keyword>
<organism evidence="4 5">
    <name type="scientific">Moellerella wisconsensis ATCC 35017</name>
    <dbReference type="NCBI Taxonomy" id="1354267"/>
    <lineage>
        <taxon>Bacteria</taxon>
        <taxon>Pseudomonadati</taxon>
        <taxon>Pseudomonadota</taxon>
        <taxon>Gammaproteobacteria</taxon>
        <taxon>Enterobacterales</taxon>
        <taxon>Morganellaceae</taxon>
        <taxon>Moellerella</taxon>
    </lineage>
</organism>
<evidence type="ECO:0000256" key="1">
    <source>
        <dbReference type="ARBA" id="ARBA00022741"/>
    </source>
</evidence>
<dbReference type="RefSeq" id="WP_053907861.1">
    <property type="nucleotide sequence ID" value="NZ_CAWMUS010000014.1"/>
</dbReference>
<accession>A0A0N0IAP2</accession>
<dbReference type="EC" id="6.2.1.3" evidence="4"/>
<evidence type="ECO:0000313" key="5">
    <source>
        <dbReference type="Proteomes" id="UP000053226"/>
    </source>
</evidence>
<dbReference type="GO" id="GO:0016020">
    <property type="term" value="C:membrane"/>
    <property type="evidence" value="ECO:0007669"/>
    <property type="project" value="TreeGrafter"/>
</dbReference>
<comment type="caution">
    <text evidence="4">The sequence shown here is derived from an EMBL/GenBank/DDBJ whole genome shotgun (WGS) entry which is preliminary data.</text>
</comment>
<evidence type="ECO:0000259" key="3">
    <source>
        <dbReference type="Pfam" id="PF00501"/>
    </source>
</evidence>
<dbReference type="PANTHER" id="PTHR43272">
    <property type="entry name" value="LONG-CHAIN-FATTY-ACID--COA LIGASE"/>
    <property type="match status" value="1"/>
</dbReference>
<name>A0A0N0IAP2_9GAMM</name>
<dbReference type="Pfam" id="PF23562">
    <property type="entry name" value="AMP-binding_C_3"/>
    <property type="match status" value="1"/>
</dbReference>
<dbReference type="OrthoDB" id="9803968at2"/>
<dbReference type="InterPro" id="IPR000873">
    <property type="entry name" value="AMP-dep_synth/lig_dom"/>
</dbReference>
<protein>
    <submittedName>
        <fullName evidence="4">Long-chain fatty acid:CoA ligase</fullName>
        <ecNumber evidence="4">6.2.1.3</ecNumber>
    </submittedName>
</protein>
<dbReference type="EMBL" id="LGAA01000014">
    <property type="protein sequence ID" value="KPD03222.1"/>
    <property type="molecule type" value="Genomic_DNA"/>
</dbReference>
<evidence type="ECO:0000256" key="2">
    <source>
        <dbReference type="ARBA" id="ARBA00022840"/>
    </source>
</evidence>
<keyword evidence="2" id="KW-0067">ATP-binding</keyword>
<proteinExistence type="predicted"/>